<protein>
    <submittedName>
        <fullName evidence="1">Uncharacterized protein</fullName>
    </submittedName>
</protein>
<name>A0A8H3PFT4_9LECA</name>
<dbReference type="AlphaFoldDB" id="A0A8H3PFT4"/>
<sequence length="729" mass="83581">MNASDKGKSSQMEAGEATQQSLPAAASGLFNLEGVERLIVRSDPTIKSYIPFGIEGTSVIISPYGEILRMSQYVDEEDPRIICLASPSLEFYQRDLWGIRNFLHLRAQVPRTGLGIHLESEFASGNKEPSFETRLEWLNGRWPCIYYELNGLAISVAFTVRRGVLSQQYVLVNQSEKDVDIRYDLQVGQCEVYTLYIDGKQWVGYEDSELSQEQPSILPRSSGSFHIAERELRKSQESSPQNDHRARNFVRAEAVFAVFHNGTLVVPETTFPISTPLRNFHASDEDSDDESENGVKTLLNPSKTLRIKPKGAEKLVVQYKLQSHGGQDSTVLEDLSADMILEGNRPRIWFSEQNDILNSIFQRYLEHILCVCLVNILPKSDQQRRVAFINDFTFESGSTPVNDFYIFRYLLFMYKVLETDEHIRTFPSATNEDTRRSNSEKRMLQGRIKEACEGHLLWCFEKDVLLASQSWPLSKVEDDTDPSDSMCRRQPFSGSLQVLKLFEYARIFNNEEKVVDRCLRSGAKLWLDALTRNRDEKSKLWYGDTKQAHVAWEGHRGERSEWLGLPKYRLRELICIWKALKGLEEMMLCSSDEEFTTQISKKLKDSKLRHFDVRKIILQHFLCEDSQAGTPRIADQGAPTDLGKTSEITEPFTGSFAIAVRRTRERDRLLLYAKDAMLHDGVEWGFFKNDVEVELLSTREQITKADVLMSWKNTIGAQGADREAIWESH</sequence>
<evidence type="ECO:0000313" key="1">
    <source>
        <dbReference type="EMBL" id="CAF9939440.1"/>
    </source>
</evidence>
<comment type="caution">
    <text evidence="1">The sequence shown here is derived from an EMBL/GenBank/DDBJ whole genome shotgun (WGS) entry which is preliminary data.</text>
</comment>
<dbReference type="EMBL" id="CAJPDT010000119">
    <property type="protein sequence ID" value="CAF9939440.1"/>
    <property type="molecule type" value="Genomic_DNA"/>
</dbReference>
<keyword evidence="2" id="KW-1185">Reference proteome</keyword>
<accession>A0A8H3PFT4</accession>
<dbReference type="OrthoDB" id="5389908at2759"/>
<proteinExistence type="predicted"/>
<organism evidence="1 2">
    <name type="scientific">Imshaugia aleurites</name>
    <dbReference type="NCBI Taxonomy" id="172621"/>
    <lineage>
        <taxon>Eukaryota</taxon>
        <taxon>Fungi</taxon>
        <taxon>Dikarya</taxon>
        <taxon>Ascomycota</taxon>
        <taxon>Pezizomycotina</taxon>
        <taxon>Lecanoromycetes</taxon>
        <taxon>OSLEUM clade</taxon>
        <taxon>Lecanoromycetidae</taxon>
        <taxon>Lecanorales</taxon>
        <taxon>Lecanorineae</taxon>
        <taxon>Parmeliaceae</taxon>
        <taxon>Imshaugia</taxon>
    </lineage>
</organism>
<reference evidence="1" key="1">
    <citation type="submission" date="2021-03" db="EMBL/GenBank/DDBJ databases">
        <authorList>
            <person name="Tagirdzhanova G."/>
        </authorList>
    </citation>
    <scope>NUCLEOTIDE SEQUENCE</scope>
</reference>
<dbReference type="Proteomes" id="UP000664534">
    <property type="component" value="Unassembled WGS sequence"/>
</dbReference>
<gene>
    <name evidence="1" type="ORF">IMSHALPRED_001347</name>
</gene>
<evidence type="ECO:0000313" key="2">
    <source>
        <dbReference type="Proteomes" id="UP000664534"/>
    </source>
</evidence>